<dbReference type="NCBIfam" id="NF001859">
    <property type="entry name" value="PRK00591.1"/>
    <property type="match status" value="1"/>
</dbReference>
<dbReference type="GO" id="GO:0016149">
    <property type="term" value="F:translation release factor activity, codon specific"/>
    <property type="evidence" value="ECO:0007669"/>
    <property type="project" value="InterPro"/>
</dbReference>
<dbReference type="EMBL" id="LCCW01000012">
    <property type="protein sequence ID" value="KKS42529.1"/>
    <property type="molecule type" value="Genomic_DNA"/>
</dbReference>
<gene>
    <name evidence="7" type="ORF">UV02_C0012G0017</name>
</gene>
<dbReference type="Gene3D" id="6.10.140.1950">
    <property type="match status" value="1"/>
</dbReference>
<dbReference type="GO" id="GO:0005737">
    <property type="term" value="C:cytoplasm"/>
    <property type="evidence" value="ECO:0007669"/>
    <property type="project" value="UniProtKB-ARBA"/>
</dbReference>
<dbReference type="InterPro" id="IPR045853">
    <property type="entry name" value="Pep_chain_release_fac_I_sf"/>
</dbReference>
<evidence type="ECO:0000256" key="1">
    <source>
        <dbReference type="ARBA" id="ARBA00002986"/>
    </source>
</evidence>
<evidence type="ECO:0000256" key="4">
    <source>
        <dbReference type="ARBA" id="ARBA00022917"/>
    </source>
</evidence>
<dbReference type="AlphaFoldDB" id="A0A0G0Z192"/>
<comment type="function">
    <text evidence="1">Peptide chain release factor 1 directs the termination of translation in response to the peptide chain termination codons UAG and UAA.</text>
</comment>
<name>A0A0G0Z192_9BACT</name>
<keyword evidence="3" id="KW-0488">Methylation</keyword>
<comment type="similarity">
    <text evidence="2">Belongs to the prokaryotic/mitochondrial release factor family.</text>
</comment>
<dbReference type="NCBIfam" id="TIGR00019">
    <property type="entry name" value="prfA"/>
    <property type="match status" value="1"/>
</dbReference>
<protein>
    <recommendedName>
        <fullName evidence="5">Peptide chain release factor 1</fullName>
    </recommendedName>
</protein>
<dbReference type="Pfam" id="PF03462">
    <property type="entry name" value="PCRF"/>
    <property type="match status" value="1"/>
</dbReference>
<feature type="domain" description="Peptide chain release factor" evidence="6">
    <location>
        <begin position="69"/>
        <end position="184"/>
    </location>
</feature>
<evidence type="ECO:0000256" key="5">
    <source>
        <dbReference type="NCBIfam" id="TIGR00019"/>
    </source>
</evidence>
<evidence type="ECO:0000313" key="7">
    <source>
        <dbReference type="EMBL" id="KKS42529.1"/>
    </source>
</evidence>
<sequence length="354" mass="39855">MLSCFMDYSQKIAELKIKHEKLQADLQSPAILNDSKKLGEANKEFYEIGGILDKLSKLEELQKNIGENELIIANEEAGDLVSLAMADNQNLLENKNQLEQEITEYFQPKNPLDKKNAIMEIRAGTGGDESSLFAAELFRTYSRFAEKMGWKVKIDDANRTGLGGFKEIIFEVNGAGSYGWLKYESGTHRVQRVPETEKVGRVHTSAVTVAVLPEADDAEVVIKPEDLRIDTFCAGGHGGQSVNTTYSAVRITHLPTNTVVTCQDERSQLQNREKAMRVLKSRILAAAEEECHKKISAERKSQIGTGDRNEKIRTYNFPQDRITDHRVKQNWHNIAVIMDGGIKEIIEELKKMDE</sequence>
<reference evidence="7 8" key="1">
    <citation type="journal article" date="2015" name="Nature">
        <title>rRNA introns, odd ribosomes, and small enigmatic genomes across a large radiation of phyla.</title>
        <authorList>
            <person name="Brown C.T."/>
            <person name="Hug L.A."/>
            <person name="Thomas B.C."/>
            <person name="Sharon I."/>
            <person name="Castelle C.J."/>
            <person name="Singh A."/>
            <person name="Wilkins M.J."/>
            <person name="Williams K.H."/>
            <person name="Banfield J.F."/>
        </authorList>
    </citation>
    <scope>NUCLEOTIDE SEQUENCE [LARGE SCALE GENOMIC DNA]</scope>
</reference>
<dbReference type="FunFam" id="3.30.70.1660:FF:000002">
    <property type="entry name" value="Peptide chain release factor 1"/>
    <property type="match status" value="1"/>
</dbReference>
<evidence type="ECO:0000259" key="6">
    <source>
        <dbReference type="SMART" id="SM00937"/>
    </source>
</evidence>
<dbReference type="SUPFAM" id="SSF75620">
    <property type="entry name" value="Release factor"/>
    <property type="match status" value="1"/>
</dbReference>
<dbReference type="FunFam" id="3.30.160.20:FF:000004">
    <property type="entry name" value="Peptide chain release factor 1"/>
    <property type="match status" value="1"/>
</dbReference>
<dbReference type="Gene3D" id="3.30.160.20">
    <property type="match status" value="1"/>
</dbReference>
<evidence type="ECO:0000256" key="2">
    <source>
        <dbReference type="ARBA" id="ARBA00010835"/>
    </source>
</evidence>
<dbReference type="Pfam" id="PF00472">
    <property type="entry name" value="RF-1"/>
    <property type="match status" value="1"/>
</dbReference>
<dbReference type="PANTHER" id="PTHR43804">
    <property type="entry name" value="LD18447P"/>
    <property type="match status" value="1"/>
</dbReference>
<dbReference type="InterPro" id="IPR000352">
    <property type="entry name" value="Pep_chain_release_fac_I"/>
</dbReference>
<accession>A0A0G0Z192</accession>
<proteinExistence type="inferred from homology"/>
<dbReference type="Proteomes" id="UP000034516">
    <property type="component" value="Unassembled WGS sequence"/>
</dbReference>
<keyword evidence="4" id="KW-0648">Protein biosynthesis</keyword>
<evidence type="ECO:0000313" key="8">
    <source>
        <dbReference type="Proteomes" id="UP000034516"/>
    </source>
</evidence>
<dbReference type="SMART" id="SM00937">
    <property type="entry name" value="PCRF"/>
    <property type="match status" value="1"/>
</dbReference>
<dbReference type="PATRIC" id="fig|1618677.3.peg.248"/>
<dbReference type="InterPro" id="IPR004373">
    <property type="entry name" value="RF-1"/>
</dbReference>
<dbReference type="InterPro" id="IPR005139">
    <property type="entry name" value="PCRF"/>
</dbReference>
<dbReference type="Gene3D" id="3.30.70.1660">
    <property type="match status" value="1"/>
</dbReference>
<dbReference type="PANTHER" id="PTHR43804:SF7">
    <property type="entry name" value="LD18447P"/>
    <property type="match status" value="1"/>
</dbReference>
<organism evidence="7 8">
    <name type="scientific">Candidatus Kuenenbacteria bacterium GW2011_GWA2_42_15</name>
    <dbReference type="NCBI Taxonomy" id="1618677"/>
    <lineage>
        <taxon>Bacteria</taxon>
        <taxon>Candidatus Kueneniibacteriota</taxon>
    </lineage>
</organism>
<dbReference type="InterPro" id="IPR050057">
    <property type="entry name" value="Prokaryotic/Mito_RF"/>
</dbReference>
<comment type="caution">
    <text evidence="7">The sequence shown here is derived from an EMBL/GenBank/DDBJ whole genome shotgun (WGS) entry which is preliminary data.</text>
</comment>
<evidence type="ECO:0000256" key="3">
    <source>
        <dbReference type="ARBA" id="ARBA00022481"/>
    </source>
</evidence>